<dbReference type="AlphaFoldDB" id="A0A0F7K2L8"/>
<dbReference type="PANTHER" id="PTHR44591">
    <property type="entry name" value="STRESS RESPONSE REGULATOR PROTEIN 1"/>
    <property type="match status" value="1"/>
</dbReference>
<dbReference type="KEGG" id="seds:AAY24_13280"/>
<reference evidence="5 6" key="1">
    <citation type="journal article" date="2015" name="Genome Announc.">
        <title>Complete Genome Sequence of Sedimenticola thiotaurini Strain SIP-G1, a Polyphosphate- and Polyhydroxyalkanoate-Accumulating Sulfur-Oxidizing Gammaproteobacterium Isolated from Salt Marsh Sediments.</title>
        <authorList>
            <person name="Flood B.E."/>
            <person name="Jones D.S."/>
            <person name="Bailey J.V."/>
        </authorList>
    </citation>
    <scope>NUCLEOTIDE SEQUENCE [LARGE SCALE GENOMIC DNA]</scope>
    <source>
        <strain evidence="5 6">SIP-G1</strain>
    </source>
</reference>
<sequence length="126" mass="14068">MAEQTLLLLEDDVPLREYYSLSLEARGYAVIQAEDSRDILNLVTQHQPALIITDLVMPDHDGLEGIFKLIDQCKIPVIVISAYPEFIQFAKPVVVATFIKPLSADVLIEAVNNILHPKDTTLAEKI</sequence>
<evidence type="ECO:0000256" key="1">
    <source>
        <dbReference type="ARBA" id="ARBA00022553"/>
    </source>
</evidence>
<dbReference type="PANTHER" id="PTHR44591:SF14">
    <property type="entry name" value="PROTEIN PILG"/>
    <property type="match status" value="1"/>
</dbReference>
<evidence type="ECO:0000313" key="5">
    <source>
        <dbReference type="EMBL" id="AKH21168.1"/>
    </source>
</evidence>
<gene>
    <name evidence="5" type="ORF">AAY24_13280</name>
</gene>
<proteinExistence type="predicted"/>
<dbReference type="Gene3D" id="3.40.50.2300">
    <property type="match status" value="1"/>
</dbReference>
<dbReference type="InterPro" id="IPR011006">
    <property type="entry name" value="CheY-like_superfamily"/>
</dbReference>
<feature type="domain" description="Response regulatory" evidence="4">
    <location>
        <begin position="5"/>
        <end position="115"/>
    </location>
</feature>
<dbReference type="OrthoDB" id="9800897at2"/>
<dbReference type="InterPro" id="IPR001789">
    <property type="entry name" value="Sig_transdc_resp-reg_receiver"/>
</dbReference>
<protein>
    <recommendedName>
        <fullName evidence="4">Response regulatory domain-containing protein</fullName>
    </recommendedName>
</protein>
<dbReference type="Proteomes" id="UP000034410">
    <property type="component" value="Chromosome"/>
</dbReference>
<keyword evidence="2" id="KW-0902">Two-component regulatory system</keyword>
<dbReference type="Pfam" id="PF00072">
    <property type="entry name" value="Response_reg"/>
    <property type="match status" value="1"/>
</dbReference>
<dbReference type="SUPFAM" id="SSF52172">
    <property type="entry name" value="CheY-like"/>
    <property type="match status" value="1"/>
</dbReference>
<dbReference type="EMBL" id="CP011412">
    <property type="protein sequence ID" value="AKH21168.1"/>
    <property type="molecule type" value="Genomic_DNA"/>
</dbReference>
<keyword evidence="1 3" id="KW-0597">Phosphoprotein</keyword>
<keyword evidence="6" id="KW-1185">Reference proteome</keyword>
<organism evidence="5 6">
    <name type="scientific">Sedimenticola thiotaurini</name>
    <dbReference type="NCBI Taxonomy" id="1543721"/>
    <lineage>
        <taxon>Bacteria</taxon>
        <taxon>Pseudomonadati</taxon>
        <taxon>Pseudomonadota</taxon>
        <taxon>Gammaproteobacteria</taxon>
        <taxon>Chromatiales</taxon>
        <taxon>Sedimenticolaceae</taxon>
        <taxon>Sedimenticola</taxon>
    </lineage>
</organism>
<dbReference type="PROSITE" id="PS50110">
    <property type="entry name" value="RESPONSE_REGULATORY"/>
    <property type="match status" value="1"/>
</dbReference>
<feature type="modified residue" description="4-aspartylphosphate" evidence="3">
    <location>
        <position position="54"/>
    </location>
</feature>
<accession>A0A0F7K2L8</accession>
<name>A0A0F7K2L8_9GAMM</name>
<evidence type="ECO:0000313" key="6">
    <source>
        <dbReference type="Proteomes" id="UP000034410"/>
    </source>
</evidence>
<dbReference type="InterPro" id="IPR050595">
    <property type="entry name" value="Bact_response_regulator"/>
</dbReference>
<dbReference type="GO" id="GO:0000160">
    <property type="term" value="P:phosphorelay signal transduction system"/>
    <property type="evidence" value="ECO:0007669"/>
    <property type="project" value="UniProtKB-KW"/>
</dbReference>
<evidence type="ECO:0000256" key="3">
    <source>
        <dbReference type="PROSITE-ProRule" id="PRU00169"/>
    </source>
</evidence>
<evidence type="ECO:0000256" key="2">
    <source>
        <dbReference type="ARBA" id="ARBA00023012"/>
    </source>
</evidence>
<dbReference type="RefSeq" id="WP_046860097.1">
    <property type="nucleotide sequence ID" value="NZ_CP011412.1"/>
</dbReference>
<dbReference type="SMART" id="SM00448">
    <property type="entry name" value="REC"/>
    <property type="match status" value="1"/>
</dbReference>
<evidence type="ECO:0000259" key="4">
    <source>
        <dbReference type="PROSITE" id="PS50110"/>
    </source>
</evidence>